<feature type="compositionally biased region" description="Polar residues" evidence="1">
    <location>
        <begin position="445"/>
        <end position="458"/>
    </location>
</feature>
<feature type="compositionally biased region" description="Basic and acidic residues" evidence="1">
    <location>
        <begin position="366"/>
        <end position="381"/>
    </location>
</feature>
<evidence type="ECO:0000256" key="1">
    <source>
        <dbReference type="SAM" id="MobiDB-lite"/>
    </source>
</evidence>
<dbReference type="InParanoid" id="D8Q2S5"/>
<feature type="region of interest" description="Disordered" evidence="1">
    <location>
        <begin position="366"/>
        <end position="458"/>
    </location>
</feature>
<gene>
    <name evidence="2" type="ORF">SCHCODRAFT_107584</name>
</gene>
<feature type="region of interest" description="Disordered" evidence="1">
    <location>
        <begin position="319"/>
        <end position="339"/>
    </location>
</feature>
<feature type="non-terminal residue" evidence="2">
    <location>
        <position position="619"/>
    </location>
</feature>
<accession>D8Q2S5</accession>
<dbReference type="AlphaFoldDB" id="D8Q2S5"/>
<dbReference type="Proteomes" id="UP000007431">
    <property type="component" value="Unassembled WGS sequence"/>
</dbReference>
<feature type="compositionally biased region" description="Low complexity" evidence="1">
    <location>
        <begin position="416"/>
        <end position="444"/>
    </location>
</feature>
<reference evidence="2 3" key="1">
    <citation type="journal article" date="2010" name="Nat. Biotechnol.">
        <title>Genome sequence of the model mushroom Schizophyllum commune.</title>
        <authorList>
            <person name="Ohm R.A."/>
            <person name="de Jong J.F."/>
            <person name="Lugones L.G."/>
            <person name="Aerts A."/>
            <person name="Kothe E."/>
            <person name="Stajich J.E."/>
            <person name="de Vries R.P."/>
            <person name="Record E."/>
            <person name="Levasseur A."/>
            <person name="Baker S.E."/>
            <person name="Bartholomew K.A."/>
            <person name="Coutinho P.M."/>
            <person name="Erdmann S."/>
            <person name="Fowler T.J."/>
            <person name="Gathman A.C."/>
            <person name="Lombard V."/>
            <person name="Henrissat B."/>
            <person name="Knabe N."/>
            <person name="Kuees U."/>
            <person name="Lilly W.W."/>
            <person name="Lindquist E."/>
            <person name="Lucas S."/>
            <person name="Magnuson J.K."/>
            <person name="Piumi F."/>
            <person name="Raudaskoski M."/>
            <person name="Salamov A."/>
            <person name="Schmutz J."/>
            <person name="Schwarze F.W.M.R."/>
            <person name="vanKuyk P.A."/>
            <person name="Horton J.S."/>
            <person name="Grigoriev I.V."/>
            <person name="Woesten H.A.B."/>
        </authorList>
    </citation>
    <scope>NUCLEOTIDE SEQUENCE [LARGE SCALE GENOMIC DNA]</scope>
    <source>
        <strain evidence="3">H4-8 / FGSC 9210</strain>
    </source>
</reference>
<proteinExistence type="predicted"/>
<evidence type="ECO:0000313" key="3">
    <source>
        <dbReference type="Proteomes" id="UP000007431"/>
    </source>
</evidence>
<sequence length="619" mass="66770">MIYSEDNSSSPHADWVALQQWISGGEQTSLVHSSTSLTAFGSPPEAFTKAFDQFNQNVAECTHDAGVEVATLEEGQDEDADAEGEEDDGEYVTMAALGLHDDEADAEGDEDDGEYMTVARFGPDKDRAMQGDAHVLSKTHPKIDAHPTILSRAEESCVEAMAFQNLDAPTSSTSSFADVAVNNGNGAGVNFEAFSQCGAHDNEHAVPPRAFSRASADASTLSIFSPWTKEDLQPILDNDILSAWRADLGNFYPELAPSGDPAESMFMDAIMEEHEGLQGNMQLDARPTLDEISQAVDNDGRPSTAFVDTAMHSVASRYGPLPQQVSNDHHTPRSDLGMPSTVCSALPDFGLTPTVVIPMKRKVSFDREHTDTKHPRTDYHASSRSRTTTSTTQVPVYVARDNVGAPVSLGRDDMSTQGTTPAQATTNTPQDESATMSASTAPSAQGSSTNLSAAPSNEQSNMTIELEDYAPVPSTSTPVTFTSTIATYDLPASLSTSAPAPAKHRVITECEYLEANGERCGHPFGVDINQNQSMREVVKEHIREVHLKPAVAANLGRPLDKINHNEANPTRIECRLLLPTVVNTPSTRRLTGACGKELKYKSMLGHIDRHYGYQSGPRM</sequence>
<keyword evidence="3" id="KW-1185">Reference proteome</keyword>
<feature type="compositionally biased region" description="Low complexity" evidence="1">
    <location>
        <begin position="382"/>
        <end position="392"/>
    </location>
</feature>
<organism evidence="3">
    <name type="scientific">Schizophyllum commune (strain H4-8 / FGSC 9210)</name>
    <name type="common">Split gill fungus</name>
    <dbReference type="NCBI Taxonomy" id="578458"/>
    <lineage>
        <taxon>Eukaryota</taxon>
        <taxon>Fungi</taxon>
        <taxon>Dikarya</taxon>
        <taxon>Basidiomycota</taxon>
        <taxon>Agaricomycotina</taxon>
        <taxon>Agaricomycetes</taxon>
        <taxon>Agaricomycetidae</taxon>
        <taxon>Agaricales</taxon>
        <taxon>Schizophyllaceae</taxon>
        <taxon>Schizophyllum</taxon>
    </lineage>
</organism>
<name>D8Q2S5_SCHCM</name>
<dbReference type="EMBL" id="GL377305">
    <property type="protein sequence ID" value="EFI97574.1"/>
    <property type="molecule type" value="Genomic_DNA"/>
</dbReference>
<dbReference type="VEuPathDB" id="FungiDB:SCHCODRAFT_02676674"/>
<dbReference type="HOGENOM" id="CLU_441567_0_0_1"/>
<evidence type="ECO:0000313" key="2">
    <source>
        <dbReference type="EMBL" id="EFI97574.1"/>
    </source>
</evidence>
<protein>
    <submittedName>
        <fullName evidence="2">Uncharacterized protein</fullName>
    </submittedName>
</protein>